<sequence>MMTNFQQDKGISFVEDFIGHAANLVDEIDQLPGSEIVVLEPNYEEAFDIWLFKYNSKIERWLFSGIYLNGLFDRLDRQGYYKKYNPDGKSVFFLQDEHNLISEVLPVNMRDSIREYVDRNQEVIKTDKYSVLYSKRTDRLHWTNNSLFNDKTLQGLQTHLKPILQDDATTCYLPFLNGIIRVTKEGIDLKSYSTLGNVCLWKSQVIQRKYKPELTTECHFAHFVANTCNDEPERILASRTALGYILHSYNRPSEGQAIICCDEELTDKAKPQGGTGKGVWVNAAKQIRPGAYIDGKKFDPDHQFSLQAVNRSDRFVWLDDVKNNFSFDRFFSILTGGWTIEKKNQPSFTIPAREGPKLVICTNTAPNNEGSSNIRRQFILEFSDYYKKLIKPGAQPIRDIHGCEFFADEWDADEWARFDRFMVECVYLYMKNGLVPYKTHNVSANRLIQTTSDEFFTWVTTHEETGLQPNQSYNRPQLLTEFRQFAGMSEKELPSRRFTEWIKRYSDSQGWKFKLGSSNKNPSFILESKP</sequence>
<name>A0A7G5GTV7_9BACT</name>
<keyword evidence="2" id="KW-1185">Reference proteome</keyword>
<accession>A0A7G5GTV7</accession>
<gene>
    <name evidence="1" type="ORF">H3H32_30980</name>
</gene>
<proteinExistence type="predicted"/>
<dbReference type="Proteomes" id="UP000515369">
    <property type="component" value="Chromosome"/>
</dbReference>
<dbReference type="AlphaFoldDB" id="A0A7G5GTV7"/>
<evidence type="ECO:0000313" key="1">
    <source>
        <dbReference type="EMBL" id="QMW02299.1"/>
    </source>
</evidence>
<protein>
    <submittedName>
        <fullName evidence="1">Uncharacterized protein</fullName>
    </submittedName>
</protein>
<organism evidence="1 2">
    <name type="scientific">Spirosoma foliorum</name>
    <dbReference type="NCBI Taxonomy" id="2710596"/>
    <lineage>
        <taxon>Bacteria</taxon>
        <taxon>Pseudomonadati</taxon>
        <taxon>Bacteroidota</taxon>
        <taxon>Cytophagia</taxon>
        <taxon>Cytophagales</taxon>
        <taxon>Cytophagaceae</taxon>
        <taxon>Spirosoma</taxon>
    </lineage>
</organism>
<dbReference type="KEGG" id="sfol:H3H32_30980"/>
<dbReference type="EMBL" id="CP059732">
    <property type="protein sequence ID" value="QMW02299.1"/>
    <property type="molecule type" value="Genomic_DNA"/>
</dbReference>
<dbReference type="RefSeq" id="WP_182459608.1">
    <property type="nucleotide sequence ID" value="NZ_CP059732.1"/>
</dbReference>
<reference evidence="1 2" key="1">
    <citation type="submission" date="2020-07" db="EMBL/GenBank/DDBJ databases">
        <title>Spirosoma foliorum sp. nov., isolated from the leaves on the Nejang mountain Korea, Republic of.</title>
        <authorList>
            <person name="Ho H."/>
            <person name="Lee Y.-J."/>
            <person name="Nurcahyanto D.-A."/>
            <person name="Kim S.-G."/>
        </authorList>
    </citation>
    <scope>NUCLEOTIDE SEQUENCE [LARGE SCALE GENOMIC DNA]</scope>
    <source>
        <strain evidence="1 2">PL0136</strain>
    </source>
</reference>
<evidence type="ECO:0000313" key="2">
    <source>
        <dbReference type="Proteomes" id="UP000515369"/>
    </source>
</evidence>